<comment type="caution">
    <text evidence="4">The sequence shown here is derived from an EMBL/GenBank/DDBJ whole genome shotgun (WGS) entry which is preliminary data.</text>
</comment>
<proteinExistence type="inferred from homology"/>
<feature type="chain" id="PRO_5041415413" evidence="2">
    <location>
        <begin position="19"/>
        <end position="427"/>
    </location>
</feature>
<dbReference type="RefSeq" id="XP_052946994.1">
    <property type="nucleotide sequence ID" value="XM_053092285.1"/>
</dbReference>
<name>A0AA38H9Z6_9TREE</name>
<dbReference type="InterPro" id="IPR033121">
    <property type="entry name" value="PEPTIDASE_A1"/>
</dbReference>
<keyword evidence="5" id="KW-1185">Reference proteome</keyword>
<dbReference type="AlphaFoldDB" id="A0AA38H9Z6"/>
<feature type="domain" description="Peptidase A1" evidence="3">
    <location>
        <begin position="83"/>
        <end position="424"/>
    </location>
</feature>
<gene>
    <name evidence="4" type="ORF">MKK02DRAFT_43137</name>
</gene>
<evidence type="ECO:0000313" key="5">
    <source>
        <dbReference type="Proteomes" id="UP001164286"/>
    </source>
</evidence>
<protein>
    <submittedName>
        <fullName evidence="4">Aspartic peptidase domain-containing protein</fullName>
    </submittedName>
</protein>
<reference evidence="4" key="1">
    <citation type="journal article" date="2022" name="G3 (Bethesda)">
        <title>High quality genome of the basidiomycete yeast Dioszegia hungarica PDD-24b-2 isolated from cloud water.</title>
        <authorList>
            <person name="Jarrige D."/>
            <person name="Haridas S."/>
            <person name="Bleykasten-Grosshans C."/>
            <person name="Joly M."/>
            <person name="Nadalig T."/>
            <person name="Sancelme M."/>
            <person name="Vuilleumier S."/>
            <person name="Grigoriev I.V."/>
            <person name="Amato P."/>
            <person name="Bringel F."/>
        </authorList>
    </citation>
    <scope>NUCLEOTIDE SEQUENCE</scope>
    <source>
        <strain evidence="4">PDD-24b-2</strain>
    </source>
</reference>
<dbReference type="PROSITE" id="PS51767">
    <property type="entry name" value="PEPTIDASE_A1"/>
    <property type="match status" value="1"/>
</dbReference>
<comment type="similarity">
    <text evidence="1">Belongs to the peptidase A1 family.</text>
</comment>
<sequence>MIALTLLTIASAGSLVLAVPTKTTRSPGPITLPMVTSGNATASYWHDLLYSDNETADGSITLTKRAGTTSRVTYKADSGAYFYAVPITIGAGKTGSVDTVTQIDTGSSDLWSTDYKGATGTNPGATGGFQITYGSGGGAQGTSYTDSITMGGLTATGERVAAATSGQGNRGTSGIMGMSWIANSVQQSVPFVQQLFNQGQIPAQRFGSVMSLDGKGPELFLGGVDTSRLYSTLTAATLTYQAYWTIPFDGIKVGATTLAGGDAIIDTGSVFISGPTNLVQKIYDNIPGAMLESKYLQAQGMSLTQDQINRLSSSWVLPCGPKLNQKLGTRVSNPSFIISGRSFVVPYVSLVGVPYFRYVVNADRTAYMPPLNGQYYCESLLIGNGAFANTAQDSNWNFGVPFQYHLYADYDYSGAGGKGTVSFDYSI</sequence>
<evidence type="ECO:0000256" key="1">
    <source>
        <dbReference type="ARBA" id="ARBA00007447"/>
    </source>
</evidence>
<feature type="signal peptide" evidence="2">
    <location>
        <begin position="1"/>
        <end position="18"/>
    </location>
</feature>
<dbReference type="GeneID" id="77731490"/>
<dbReference type="GO" id="GO:0004190">
    <property type="term" value="F:aspartic-type endopeptidase activity"/>
    <property type="evidence" value="ECO:0007669"/>
    <property type="project" value="InterPro"/>
</dbReference>
<dbReference type="EMBL" id="JAKWFO010000004">
    <property type="protein sequence ID" value="KAI9637217.1"/>
    <property type="molecule type" value="Genomic_DNA"/>
</dbReference>
<keyword evidence="2" id="KW-0732">Signal</keyword>
<accession>A0AA38H9Z6</accession>
<dbReference type="InterPro" id="IPR021109">
    <property type="entry name" value="Peptidase_aspartic_dom_sf"/>
</dbReference>
<organism evidence="4 5">
    <name type="scientific">Dioszegia hungarica</name>
    <dbReference type="NCBI Taxonomy" id="4972"/>
    <lineage>
        <taxon>Eukaryota</taxon>
        <taxon>Fungi</taxon>
        <taxon>Dikarya</taxon>
        <taxon>Basidiomycota</taxon>
        <taxon>Agaricomycotina</taxon>
        <taxon>Tremellomycetes</taxon>
        <taxon>Tremellales</taxon>
        <taxon>Bulleribasidiaceae</taxon>
        <taxon>Dioszegia</taxon>
    </lineage>
</organism>
<dbReference type="Proteomes" id="UP001164286">
    <property type="component" value="Unassembled WGS sequence"/>
</dbReference>
<dbReference type="Pfam" id="PF00026">
    <property type="entry name" value="Asp"/>
    <property type="match status" value="1"/>
</dbReference>
<dbReference type="GO" id="GO:0006508">
    <property type="term" value="P:proteolysis"/>
    <property type="evidence" value="ECO:0007669"/>
    <property type="project" value="InterPro"/>
</dbReference>
<dbReference type="InterPro" id="IPR034164">
    <property type="entry name" value="Pepsin-like_dom"/>
</dbReference>
<dbReference type="PRINTS" id="PR00792">
    <property type="entry name" value="PEPSIN"/>
</dbReference>
<dbReference type="Gene3D" id="2.40.70.10">
    <property type="entry name" value="Acid Proteases"/>
    <property type="match status" value="2"/>
</dbReference>
<dbReference type="InterPro" id="IPR001461">
    <property type="entry name" value="Aspartic_peptidase_A1"/>
</dbReference>
<evidence type="ECO:0000313" key="4">
    <source>
        <dbReference type="EMBL" id="KAI9637217.1"/>
    </source>
</evidence>
<dbReference type="PANTHER" id="PTHR47966">
    <property type="entry name" value="BETA-SITE APP-CLEAVING ENZYME, ISOFORM A-RELATED"/>
    <property type="match status" value="1"/>
</dbReference>
<dbReference type="SUPFAM" id="SSF50630">
    <property type="entry name" value="Acid proteases"/>
    <property type="match status" value="1"/>
</dbReference>
<dbReference type="PANTHER" id="PTHR47966:SF51">
    <property type="entry name" value="BETA-SITE APP-CLEAVING ENZYME, ISOFORM A-RELATED"/>
    <property type="match status" value="1"/>
</dbReference>
<evidence type="ECO:0000256" key="2">
    <source>
        <dbReference type="SAM" id="SignalP"/>
    </source>
</evidence>
<evidence type="ECO:0000259" key="3">
    <source>
        <dbReference type="PROSITE" id="PS51767"/>
    </source>
</evidence>
<dbReference type="CDD" id="cd05471">
    <property type="entry name" value="pepsin_like"/>
    <property type="match status" value="1"/>
</dbReference>